<dbReference type="PROSITE" id="PS50944">
    <property type="entry name" value="HTH_DTXR"/>
    <property type="match status" value="1"/>
</dbReference>
<evidence type="ECO:0000256" key="4">
    <source>
        <dbReference type="ARBA" id="ARBA00023125"/>
    </source>
</evidence>
<keyword evidence="3" id="KW-0805">Transcription regulation</keyword>
<dbReference type="InterPro" id="IPR036421">
    <property type="entry name" value="Fe_dep_repressor_sf"/>
</dbReference>
<dbReference type="RefSeq" id="WP_160632595.1">
    <property type="nucleotide sequence ID" value="NZ_WWNE01000005.1"/>
</dbReference>
<comment type="similarity">
    <text evidence="1">Belongs to the DtxR/MntR family.</text>
</comment>
<keyword evidence="5" id="KW-0804">Transcription</keyword>
<sequence>MISLAEENYLKAIYSLNQIQQGGASTNAVAEKLDTKASSVTDMLKKLSEKKLVNYTKYQPASLTNRGMAIAIDVIRKHRLWEFFLVEKLKFKWDEVHEIAEQLEHIRSSALVDRLDSFLEYPKFDPHGDPIPDKEGRINKIHDTVLSALPIGEEAHIVGVKEHSNSFLQYLDAVKLVLGTRVKLINRFEFDQSAIVQIAGKENITISFDISKNLYIKFI</sequence>
<dbReference type="InterPro" id="IPR022687">
    <property type="entry name" value="HTH_DTXR"/>
</dbReference>
<gene>
    <name evidence="8" type="ORF">GQN54_05930</name>
</gene>
<dbReference type="SUPFAM" id="SSF47979">
    <property type="entry name" value="Iron-dependent repressor protein, dimerization domain"/>
    <property type="match status" value="1"/>
</dbReference>
<dbReference type="PANTHER" id="PTHR33238">
    <property type="entry name" value="IRON (METAL) DEPENDENT REPRESSOR, DTXR FAMILY"/>
    <property type="match status" value="1"/>
</dbReference>
<proteinExistence type="inferred from homology"/>
<dbReference type="InterPro" id="IPR036390">
    <property type="entry name" value="WH_DNA-bd_sf"/>
</dbReference>
<dbReference type="InterPro" id="IPR050536">
    <property type="entry name" value="DtxR_MntR_Metal-Reg"/>
</dbReference>
<reference evidence="8 9" key="1">
    <citation type="submission" date="2019-12" db="EMBL/GenBank/DDBJ databases">
        <authorList>
            <person name="Zhao J."/>
        </authorList>
    </citation>
    <scope>NUCLEOTIDE SEQUENCE [LARGE SCALE GENOMIC DNA]</scope>
    <source>
        <strain evidence="8 9">S-15</strain>
    </source>
</reference>
<dbReference type="Gene3D" id="1.10.10.10">
    <property type="entry name" value="Winged helix-like DNA-binding domain superfamily/Winged helix DNA-binding domain"/>
    <property type="match status" value="1"/>
</dbReference>
<dbReference type="SMART" id="SM00529">
    <property type="entry name" value="HTH_DTXR"/>
    <property type="match status" value="1"/>
</dbReference>
<evidence type="ECO:0000256" key="1">
    <source>
        <dbReference type="ARBA" id="ARBA00007871"/>
    </source>
</evidence>
<dbReference type="InterPro" id="IPR036388">
    <property type="entry name" value="WH-like_DNA-bd_sf"/>
</dbReference>
<dbReference type="Pfam" id="PF02742">
    <property type="entry name" value="Fe_dep_repr_C"/>
    <property type="match status" value="1"/>
</dbReference>
<dbReference type="SMART" id="SM00899">
    <property type="entry name" value="FeoA"/>
    <property type="match status" value="1"/>
</dbReference>
<comment type="function">
    <text evidence="6">In the presence of manganese, represses expression of mntH and mntS. Up-regulates expression of mntP.</text>
</comment>
<comment type="caution">
    <text evidence="8">The sequence shown here is derived from an EMBL/GenBank/DDBJ whole genome shotgun (WGS) entry which is preliminary data.</text>
</comment>
<dbReference type="InterPro" id="IPR022689">
    <property type="entry name" value="Iron_dep_repressor"/>
</dbReference>
<evidence type="ECO:0000256" key="6">
    <source>
        <dbReference type="ARBA" id="ARBA00025185"/>
    </source>
</evidence>
<evidence type="ECO:0000256" key="3">
    <source>
        <dbReference type="ARBA" id="ARBA00023015"/>
    </source>
</evidence>
<evidence type="ECO:0000313" key="9">
    <source>
        <dbReference type="Proteomes" id="UP000470771"/>
    </source>
</evidence>
<dbReference type="Pfam" id="PF04023">
    <property type="entry name" value="FeoA"/>
    <property type="match status" value="1"/>
</dbReference>
<evidence type="ECO:0000313" key="8">
    <source>
        <dbReference type="EMBL" id="NBG65647.1"/>
    </source>
</evidence>
<dbReference type="EMBL" id="WWNE01000005">
    <property type="protein sequence ID" value="NBG65647.1"/>
    <property type="molecule type" value="Genomic_DNA"/>
</dbReference>
<dbReference type="GO" id="GO:0003677">
    <property type="term" value="F:DNA binding"/>
    <property type="evidence" value="ECO:0007669"/>
    <property type="project" value="UniProtKB-KW"/>
</dbReference>
<dbReference type="InterPro" id="IPR038157">
    <property type="entry name" value="FeoA_core_dom"/>
</dbReference>
<dbReference type="Pfam" id="PF01325">
    <property type="entry name" value="Fe_dep_repress"/>
    <property type="match status" value="1"/>
</dbReference>
<dbReference type="Proteomes" id="UP000470771">
    <property type="component" value="Unassembled WGS sequence"/>
</dbReference>
<evidence type="ECO:0000259" key="7">
    <source>
        <dbReference type="PROSITE" id="PS50944"/>
    </source>
</evidence>
<dbReference type="InterPro" id="IPR007167">
    <property type="entry name" value="Fe-transptr_FeoA-like"/>
</dbReference>
<dbReference type="PANTHER" id="PTHR33238:SF7">
    <property type="entry name" value="IRON-DEPENDENT TRANSCRIPTIONAL REGULATOR"/>
    <property type="match status" value="1"/>
</dbReference>
<organism evidence="8 9">
    <name type="scientific">Acidiluteibacter ferrifornacis</name>
    <dbReference type="NCBI Taxonomy" id="2692424"/>
    <lineage>
        <taxon>Bacteria</taxon>
        <taxon>Pseudomonadati</taxon>
        <taxon>Bacteroidota</taxon>
        <taxon>Flavobacteriia</taxon>
        <taxon>Flavobacteriales</taxon>
        <taxon>Cryomorphaceae</taxon>
        <taxon>Acidiluteibacter</taxon>
    </lineage>
</organism>
<dbReference type="GO" id="GO:0003700">
    <property type="term" value="F:DNA-binding transcription factor activity"/>
    <property type="evidence" value="ECO:0007669"/>
    <property type="project" value="InterPro"/>
</dbReference>
<dbReference type="InterPro" id="IPR001367">
    <property type="entry name" value="Fe_dep_repressor"/>
</dbReference>
<dbReference type="Gene3D" id="2.30.30.90">
    <property type="match status" value="1"/>
</dbReference>
<dbReference type="Gene3D" id="1.10.60.10">
    <property type="entry name" value="Iron dependent repressor, metal binding and dimerisation domain"/>
    <property type="match status" value="1"/>
</dbReference>
<evidence type="ECO:0000256" key="2">
    <source>
        <dbReference type="ARBA" id="ARBA00022386"/>
    </source>
</evidence>
<dbReference type="AlphaFoldDB" id="A0A6N9NKF1"/>
<dbReference type="GO" id="GO:0046914">
    <property type="term" value="F:transition metal ion binding"/>
    <property type="evidence" value="ECO:0007669"/>
    <property type="project" value="InterPro"/>
</dbReference>
<feature type="domain" description="HTH dtxR-type" evidence="7">
    <location>
        <begin position="1"/>
        <end position="64"/>
    </location>
</feature>
<protein>
    <recommendedName>
        <fullName evidence="2">Transcriptional regulator MntR</fullName>
    </recommendedName>
</protein>
<accession>A0A6N9NKF1</accession>
<dbReference type="GO" id="GO:0046983">
    <property type="term" value="F:protein dimerization activity"/>
    <property type="evidence" value="ECO:0007669"/>
    <property type="project" value="InterPro"/>
</dbReference>
<name>A0A6N9NKF1_9FLAO</name>
<dbReference type="SUPFAM" id="SSF46785">
    <property type="entry name" value="Winged helix' DNA-binding domain"/>
    <property type="match status" value="1"/>
</dbReference>
<keyword evidence="4" id="KW-0238">DNA-binding</keyword>
<evidence type="ECO:0000256" key="5">
    <source>
        <dbReference type="ARBA" id="ARBA00023163"/>
    </source>
</evidence>
<keyword evidence="9" id="KW-1185">Reference proteome</keyword>